<keyword evidence="8 11" id="KW-0675">Receptor</keyword>
<dbReference type="PANTHER" id="PTHR28097:SF1">
    <property type="entry name" value="PHEROMONE A FACTOR RECEPTOR"/>
    <property type="match status" value="1"/>
</dbReference>
<feature type="transmembrane region" description="Helical" evidence="10">
    <location>
        <begin position="159"/>
        <end position="182"/>
    </location>
</feature>
<feature type="transmembrane region" description="Helical" evidence="10">
    <location>
        <begin position="263"/>
        <end position="285"/>
    </location>
</feature>
<evidence type="ECO:0000256" key="10">
    <source>
        <dbReference type="SAM" id="Phobius"/>
    </source>
</evidence>
<evidence type="ECO:0000256" key="5">
    <source>
        <dbReference type="ARBA" id="ARBA00022989"/>
    </source>
</evidence>
<proteinExistence type="inferred from homology"/>
<evidence type="ECO:0000313" key="11">
    <source>
        <dbReference type="EMBL" id="KAK1926365.1"/>
    </source>
</evidence>
<comment type="subcellular location">
    <subcellularLocation>
        <location evidence="1">Membrane</location>
        <topology evidence="1">Multi-pass membrane protein</topology>
    </subcellularLocation>
</comment>
<dbReference type="InterPro" id="IPR001499">
    <property type="entry name" value="GPCR_STE3"/>
</dbReference>
<gene>
    <name evidence="11" type="ORF">DB88DRAFT_481568</name>
</gene>
<dbReference type="PRINTS" id="PR00900">
    <property type="entry name" value="PHEROMONEAR"/>
</dbReference>
<dbReference type="Proteomes" id="UP001182556">
    <property type="component" value="Unassembled WGS sequence"/>
</dbReference>
<evidence type="ECO:0000256" key="8">
    <source>
        <dbReference type="ARBA" id="ARBA00023170"/>
    </source>
</evidence>
<dbReference type="Pfam" id="PF02076">
    <property type="entry name" value="STE3"/>
    <property type="match status" value="1"/>
</dbReference>
<protein>
    <submittedName>
        <fullName evidence="11">Pheromone A receptor-domain-containing protein</fullName>
    </submittedName>
</protein>
<evidence type="ECO:0000256" key="6">
    <source>
        <dbReference type="ARBA" id="ARBA00023040"/>
    </source>
</evidence>
<keyword evidence="9" id="KW-0807">Transducer</keyword>
<accession>A0AAD9FUF0</accession>
<evidence type="ECO:0000313" key="12">
    <source>
        <dbReference type="Proteomes" id="UP001182556"/>
    </source>
</evidence>
<keyword evidence="5 10" id="KW-1133">Transmembrane helix</keyword>
<feature type="transmembrane region" description="Helical" evidence="10">
    <location>
        <begin position="6"/>
        <end position="23"/>
    </location>
</feature>
<evidence type="ECO:0000256" key="3">
    <source>
        <dbReference type="ARBA" id="ARBA00022507"/>
    </source>
</evidence>
<dbReference type="GO" id="GO:0000750">
    <property type="term" value="P:pheromone-dependent signal transduction involved in conjugation with cellular fusion"/>
    <property type="evidence" value="ECO:0007669"/>
    <property type="project" value="TreeGrafter"/>
</dbReference>
<evidence type="ECO:0000256" key="9">
    <source>
        <dbReference type="ARBA" id="ARBA00023224"/>
    </source>
</evidence>
<evidence type="ECO:0000256" key="2">
    <source>
        <dbReference type="ARBA" id="ARBA00011085"/>
    </source>
</evidence>
<evidence type="ECO:0000256" key="4">
    <source>
        <dbReference type="ARBA" id="ARBA00022692"/>
    </source>
</evidence>
<keyword evidence="7 10" id="KW-0472">Membrane</keyword>
<dbReference type="GO" id="GO:0004933">
    <property type="term" value="F:mating-type a-factor pheromone receptor activity"/>
    <property type="evidence" value="ECO:0007669"/>
    <property type="project" value="InterPro"/>
</dbReference>
<reference evidence="11" key="1">
    <citation type="submission" date="2023-02" db="EMBL/GenBank/DDBJ databases">
        <title>Identification and recombinant expression of a fungal hydrolase from Papiliotrema laurentii that hydrolyzes apple cutin and clears colloidal polyester polyurethane.</title>
        <authorList>
            <consortium name="DOE Joint Genome Institute"/>
            <person name="Roman V.A."/>
            <person name="Bojanowski C."/>
            <person name="Crable B.R."/>
            <person name="Wagner D.N."/>
            <person name="Hung C.S."/>
            <person name="Nadeau L.J."/>
            <person name="Schratz L."/>
            <person name="Haridas S."/>
            <person name="Pangilinan J."/>
            <person name="Lipzen A."/>
            <person name="Na H."/>
            <person name="Yan M."/>
            <person name="Ng V."/>
            <person name="Grigoriev I.V."/>
            <person name="Spatafora J.W."/>
            <person name="Barlow D."/>
            <person name="Biffinger J."/>
            <person name="Kelley-Loughnane N."/>
            <person name="Varaljay V.A."/>
            <person name="Crookes-Goodson W.J."/>
        </authorList>
    </citation>
    <scope>NUCLEOTIDE SEQUENCE</scope>
    <source>
        <strain evidence="11">5307AH</strain>
    </source>
</reference>
<dbReference type="EMBL" id="JAODAN010000002">
    <property type="protein sequence ID" value="KAK1926365.1"/>
    <property type="molecule type" value="Genomic_DNA"/>
</dbReference>
<feature type="transmembrane region" description="Helical" evidence="10">
    <location>
        <begin position="111"/>
        <end position="131"/>
    </location>
</feature>
<evidence type="ECO:0000256" key="1">
    <source>
        <dbReference type="ARBA" id="ARBA00004141"/>
    </source>
</evidence>
<dbReference type="PANTHER" id="PTHR28097">
    <property type="entry name" value="PHEROMONE A FACTOR RECEPTOR"/>
    <property type="match status" value="1"/>
</dbReference>
<keyword evidence="3" id="KW-0589">Pheromone response</keyword>
<dbReference type="InterPro" id="IPR001546">
    <property type="entry name" value="GPCR_Pheromne_A_rcpt"/>
</dbReference>
<feature type="transmembrane region" description="Helical" evidence="10">
    <location>
        <begin position="203"/>
        <end position="229"/>
    </location>
</feature>
<dbReference type="GO" id="GO:0005886">
    <property type="term" value="C:plasma membrane"/>
    <property type="evidence" value="ECO:0007669"/>
    <property type="project" value="TreeGrafter"/>
</dbReference>
<comment type="similarity">
    <text evidence="2">Belongs to the G-protein coupled receptor 4 family.</text>
</comment>
<name>A0AAD9FUF0_PAPLA</name>
<dbReference type="AlphaFoldDB" id="A0AAD9FUF0"/>
<sequence>MQHPDYAVWSFIGFVLVLLPSPWHWRARNIATLSLIFWIALTNLCNFVNCIVWADNFMDSAPIWCDISGRILQIMGYAVPACSLAQMRRLEQVASTRRTVISASERLRRMWIEGAMCLLFPPLMLPLLYVVQGHRYDIIEGIGCHVTAVISWPGIAIKLLFPIVISIATLIYSALAIRWFLVRRLQFKAILGSSQTGLTISRYLRLIALAVTDVVILLTNDIIGLVATLQTPVQPYGSWSEVHSQWSVISMFPDGQQLPVTNFVTVIGFYAVPLLSIVFFLFFGLGEEAITEYISLWRKMTGMLVYVGLKPKSAQRPSSPPPILPSLGSKMVSASGEPLRKYDSRADVELYDKEGEMFQGVSPREGVMSAVRGGIPILVERSVV</sequence>
<feature type="transmembrane region" description="Helical" evidence="10">
    <location>
        <begin position="35"/>
        <end position="54"/>
    </location>
</feature>
<keyword evidence="12" id="KW-1185">Reference proteome</keyword>
<evidence type="ECO:0000256" key="7">
    <source>
        <dbReference type="ARBA" id="ARBA00023136"/>
    </source>
</evidence>
<dbReference type="PRINTS" id="PR00899">
    <property type="entry name" value="GPCRSTE3"/>
</dbReference>
<dbReference type="CDD" id="cd14966">
    <property type="entry name" value="7tmD_STE3"/>
    <property type="match status" value="1"/>
</dbReference>
<keyword evidence="6" id="KW-0297">G-protein coupled receptor</keyword>
<keyword evidence="4 10" id="KW-0812">Transmembrane</keyword>
<comment type="caution">
    <text evidence="11">The sequence shown here is derived from an EMBL/GenBank/DDBJ whole genome shotgun (WGS) entry which is preliminary data.</text>
</comment>
<organism evidence="11 12">
    <name type="scientific">Papiliotrema laurentii</name>
    <name type="common">Cryptococcus laurentii</name>
    <dbReference type="NCBI Taxonomy" id="5418"/>
    <lineage>
        <taxon>Eukaryota</taxon>
        <taxon>Fungi</taxon>
        <taxon>Dikarya</taxon>
        <taxon>Basidiomycota</taxon>
        <taxon>Agaricomycotina</taxon>
        <taxon>Tremellomycetes</taxon>
        <taxon>Tremellales</taxon>
        <taxon>Rhynchogastremaceae</taxon>
        <taxon>Papiliotrema</taxon>
    </lineage>
</organism>